<evidence type="ECO:0000313" key="2">
    <source>
        <dbReference type="EMBL" id="MCP2333265.1"/>
    </source>
</evidence>
<accession>A0ABT1JL67</accession>
<dbReference type="EMBL" id="AUBJ02000001">
    <property type="protein sequence ID" value="MCP2333265.1"/>
    <property type="molecule type" value="Genomic_DNA"/>
</dbReference>
<dbReference type="InterPro" id="IPR050834">
    <property type="entry name" value="Glycosyltransf_2"/>
</dbReference>
<organism evidence="2 3">
    <name type="scientific">Actinoalloteichus caeruleus DSM 43889</name>
    <dbReference type="NCBI Taxonomy" id="1120930"/>
    <lineage>
        <taxon>Bacteria</taxon>
        <taxon>Bacillati</taxon>
        <taxon>Actinomycetota</taxon>
        <taxon>Actinomycetes</taxon>
        <taxon>Pseudonocardiales</taxon>
        <taxon>Pseudonocardiaceae</taxon>
        <taxon>Actinoalloteichus</taxon>
        <taxon>Actinoalloteichus cyanogriseus</taxon>
    </lineage>
</organism>
<proteinExistence type="predicted"/>
<dbReference type="InterPro" id="IPR029044">
    <property type="entry name" value="Nucleotide-diphossugar_trans"/>
</dbReference>
<dbReference type="PANTHER" id="PTHR43685:SF11">
    <property type="entry name" value="GLYCOSYLTRANSFERASE TAGX-RELATED"/>
    <property type="match status" value="1"/>
</dbReference>
<keyword evidence="3" id="KW-1185">Reference proteome</keyword>
<name>A0ABT1JL67_ACTCY</name>
<feature type="domain" description="Glycosyltransferase 2-like" evidence="1">
    <location>
        <begin position="11"/>
        <end position="176"/>
    </location>
</feature>
<keyword evidence="2" id="KW-0808">Transferase</keyword>
<dbReference type="Proteomes" id="UP000791080">
    <property type="component" value="Unassembled WGS sequence"/>
</dbReference>
<evidence type="ECO:0000259" key="1">
    <source>
        <dbReference type="Pfam" id="PF00535"/>
    </source>
</evidence>
<dbReference type="PANTHER" id="PTHR43685">
    <property type="entry name" value="GLYCOSYLTRANSFERASE"/>
    <property type="match status" value="1"/>
</dbReference>
<sequence>MSDPVAAPPISVGLPVRNGEPYLEAALRSLLDQRDVDYELIVADNCSTDATADIVGDLARGDARVRYLRRARDIGVMGNHNRLVGEARGGLFAWAAADDVWRPDRLARLAAALADRPEVVLASSSATEIGPDDGVLGSWHNECRVDHPDPAVRVRDLLEVPHHNYYCYGLVRRHVLASTMLNPPIKAGDRVLVAELALRGPFVHLDEELLLHRIHPDRISERVDPREFYRSQRPGRRSLVLPNVEEGGWFLRAVLRSPLSPGQRLAALAALRPWLRDNAVPMARNVARAAVDAGRRLAGAADRSSRPRG</sequence>
<dbReference type="Gene3D" id="3.90.550.10">
    <property type="entry name" value="Spore Coat Polysaccharide Biosynthesis Protein SpsA, Chain A"/>
    <property type="match status" value="1"/>
</dbReference>
<dbReference type="RefSeq" id="WP_051314160.1">
    <property type="nucleotide sequence ID" value="NZ_AUBJ02000001.1"/>
</dbReference>
<reference evidence="2 3" key="1">
    <citation type="submission" date="2022-06" db="EMBL/GenBank/DDBJ databases">
        <title>Genomic Encyclopedia of Type Strains, Phase I: the one thousand microbial genomes (KMG-I) project.</title>
        <authorList>
            <person name="Kyrpides N."/>
        </authorList>
    </citation>
    <scope>NUCLEOTIDE SEQUENCE [LARGE SCALE GENOMIC DNA]</scope>
    <source>
        <strain evidence="2 3">DSM 43889</strain>
    </source>
</reference>
<protein>
    <submittedName>
        <fullName evidence="2">Glycosyl transferase family 2</fullName>
    </submittedName>
</protein>
<dbReference type="Pfam" id="PF00535">
    <property type="entry name" value="Glycos_transf_2"/>
    <property type="match status" value="1"/>
</dbReference>
<gene>
    <name evidence="2" type="ORF">G443_003535</name>
</gene>
<dbReference type="InterPro" id="IPR001173">
    <property type="entry name" value="Glyco_trans_2-like"/>
</dbReference>
<evidence type="ECO:0000313" key="3">
    <source>
        <dbReference type="Proteomes" id="UP000791080"/>
    </source>
</evidence>
<dbReference type="SUPFAM" id="SSF53448">
    <property type="entry name" value="Nucleotide-diphospho-sugar transferases"/>
    <property type="match status" value="1"/>
</dbReference>
<dbReference type="CDD" id="cd00761">
    <property type="entry name" value="Glyco_tranf_GTA_type"/>
    <property type="match status" value="1"/>
</dbReference>
<comment type="caution">
    <text evidence="2">The sequence shown here is derived from an EMBL/GenBank/DDBJ whole genome shotgun (WGS) entry which is preliminary data.</text>
</comment>
<dbReference type="GO" id="GO:0016740">
    <property type="term" value="F:transferase activity"/>
    <property type="evidence" value="ECO:0007669"/>
    <property type="project" value="UniProtKB-KW"/>
</dbReference>